<keyword evidence="1" id="KW-0436">Ligase</keyword>
<evidence type="ECO:0000313" key="5">
    <source>
        <dbReference type="Proteomes" id="UP000229241"/>
    </source>
</evidence>
<dbReference type="Gene3D" id="3.40.50.800">
    <property type="entry name" value="Anticodon-binding domain"/>
    <property type="match status" value="1"/>
</dbReference>
<dbReference type="Proteomes" id="UP000229241">
    <property type="component" value="Unassembled WGS sequence"/>
</dbReference>
<sequence length="204" mass="23046">VISEAGEDVIYICKRCQIAVNEEIIEEQNVCPQCGNDNLEKEKAIEVGNIFPLKEKYARDFRLTFKDKNSKESLVSVGCYGLGTSRLMGAIVEVYHDEKGIIWPEPVAPFAVHLINLSDKQQATSNKLYNTLQKTLQKAGIEVLYDDRESASVGEKFAEADLIGIPYRLVVSEKTGNKIEIKRRDEKKVKLVSEKELIRLLKLT</sequence>
<dbReference type="InterPro" id="IPR004154">
    <property type="entry name" value="Anticodon-bd"/>
</dbReference>
<dbReference type="CDD" id="cd00861">
    <property type="entry name" value="ProRS_anticodon_short"/>
    <property type="match status" value="1"/>
</dbReference>
<dbReference type="Pfam" id="PF00587">
    <property type="entry name" value="tRNA-synt_2b"/>
    <property type="match status" value="1"/>
</dbReference>
<proteinExistence type="predicted"/>
<name>A0A2H0ECH6_9BACT</name>
<comment type="caution">
    <text evidence="4">The sequence shown here is derived from an EMBL/GenBank/DDBJ whole genome shotgun (WGS) entry which is preliminary data.</text>
</comment>
<dbReference type="EMBL" id="PCTX01000057">
    <property type="protein sequence ID" value="PIP92077.1"/>
    <property type="molecule type" value="Genomic_DNA"/>
</dbReference>
<gene>
    <name evidence="4" type="ORF">COW77_01940</name>
</gene>
<keyword evidence="1" id="KW-0030">Aminoacyl-tRNA synthetase</keyword>
<dbReference type="GO" id="GO:0004827">
    <property type="term" value="F:proline-tRNA ligase activity"/>
    <property type="evidence" value="ECO:0007669"/>
    <property type="project" value="TreeGrafter"/>
</dbReference>
<dbReference type="AlphaFoldDB" id="A0A2H0ECH6"/>
<evidence type="ECO:0000259" key="2">
    <source>
        <dbReference type="Pfam" id="PF00587"/>
    </source>
</evidence>
<evidence type="ECO:0000256" key="1">
    <source>
        <dbReference type="ARBA" id="ARBA00023146"/>
    </source>
</evidence>
<feature type="domain" description="Anticodon-binding" evidence="3">
    <location>
        <begin position="112"/>
        <end position="202"/>
    </location>
</feature>
<dbReference type="SUPFAM" id="SSF52954">
    <property type="entry name" value="Class II aaRS ABD-related"/>
    <property type="match status" value="1"/>
</dbReference>
<dbReference type="PANTHER" id="PTHR42753">
    <property type="entry name" value="MITOCHONDRIAL RIBOSOME PROTEIN L39/PROLYL-TRNA LIGASE FAMILY MEMBER"/>
    <property type="match status" value="1"/>
</dbReference>
<dbReference type="Pfam" id="PF03129">
    <property type="entry name" value="HGTP_anticodon"/>
    <property type="match status" value="1"/>
</dbReference>
<dbReference type="InterPro" id="IPR044140">
    <property type="entry name" value="ProRS_anticodon_short"/>
</dbReference>
<organism evidence="4 5">
    <name type="scientific">Candidatus Wolfebacteria bacterium CG18_big_fil_WC_8_21_14_2_50_39_7</name>
    <dbReference type="NCBI Taxonomy" id="1975071"/>
    <lineage>
        <taxon>Bacteria</taxon>
        <taxon>Candidatus Wolfeibacteriota</taxon>
    </lineage>
</organism>
<evidence type="ECO:0008006" key="6">
    <source>
        <dbReference type="Google" id="ProtNLM"/>
    </source>
</evidence>
<feature type="non-terminal residue" evidence="4">
    <location>
        <position position="1"/>
    </location>
</feature>
<evidence type="ECO:0000259" key="3">
    <source>
        <dbReference type="Pfam" id="PF03129"/>
    </source>
</evidence>
<evidence type="ECO:0000313" key="4">
    <source>
        <dbReference type="EMBL" id="PIP92077.1"/>
    </source>
</evidence>
<dbReference type="InterPro" id="IPR002314">
    <property type="entry name" value="aa-tRNA-synt_IIb"/>
</dbReference>
<dbReference type="SUPFAM" id="SSF55681">
    <property type="entry name" value="Class II aaRS and biotin synthetases"/>
    <property type="match status" value="1"/>
</dbReference>
<dbReference type="InterPro" id="IPR045864">
    <property type="entry name" value="aa-tRNA-synth_II/BPL/LPL"/>
</dbReference>
<accession>A0A2H0ECH6</accession>
<feature type="domain" description="Aminoacyl-tRNA synthetase class II (G/ P/ S/T)" evidence="2">
    <location>
        <begin position="42"/>
        <end position="95"/>
    </location>
</feature>
<dbReference type="InterPro" id="IPR050062">
    <property type="entry name" value="Pro-tRNA_synthetase"/>
</dbReference>
<dbReference type="Gene3D" id="3.30.930.10">
    <property type="entry name" value="Bira Bifunctional Protein, Domain 2"/>
    <property type="match status" value="1"/>
</dbReference>
<dbReference type="InterPro" id="IPR036621">
    <property type="entry name" value="Anticodon-bd_dom_sf"/>
</dbReference>
<protein>
    <recommendedName>
        <fullName evidence="6">Proline--tRNA ligase</fullName>
    </recommendedName>
</protein>
<dbReference type="GO" id="GO:0006433">
    <property type="term" value="P:prolyl-tRNA aminoacylation"/>
    <property type="evidence" value="ECO:0007669"/>
    <property type="project" value="TreeGrafter"/>
</dbReference>
<reference evidence="4 5" key="1">
    <citation type="submission" date="2017-09" db="EMBL/GenBank/DDBJ databases">
        <title>Depth-based differentiation of microbial function through sediment-hosted aquifers and enrichment of novel symbionts in the deep terrestrial subsurface.</title>
        <authorList>
            <person name="Probst A.J."/>
            <person name="Ladd B."/>
            <person name="Jarett J.K."/>
            <person name="Geller-Mcgrath D.E."/>
            <person name="Sieber C.M."/>
            <person name="Emerson J.B."/>
            <person name="Anantharaman K."/>
            <person name="Thomas B.C."/>
            <person name="Malmstrom R."/>
            <person name="Stieglmeier M."/>
            <person name="Klingl A."/>
            <person name="Woyke T."/>
            <person name="Ryan C.M."/>
            <person name="Banfield J.F."/>
        </authorList>
    </citation>
    <scope>NUCLEOTIDE SEQUENCE [LARGE SCALE GENOMIC DNA]</scope>
    <source>
        <strain evidence="4">CG18_big_fil_WC_8_21_14_2_50_39_7</strain>
    </source>
</reference>
<dbReference type="PANTHER" id="PTHR42753:SF2">
    <property type="entry name" value="PROLINE--TRNA LIGASE"/>
    <property type="match status" value="1"/>
</dbReference>
<dbReference type="GO" id="GO:0005524">
    <property type="term" value="F:ATP binding"/>
    <property type="evidence" value="ECO:0007669"/>
    <property type="project" value="InterPro"/>
</dbReference>